<comment type="similarity">
    <text evidence="1">Belongs to the UPF0065 (bug) family.</text>
</comment>
<evidence type="ECO:0000313" key="4">
    <source>
        <dbReference type="Proteomes" id="UP000326725"/>
    </source>
</evidence>
<keyword evidence="2" id="KW-0732">Signal</keyword>
<evidence type="ECO:0000313" key="3">
    <source>
        <dbReference type="EMBL" id="VVZ95279.1"/>
    </source>
</evidence>
<accession>A0A5K1IB71</accession>
<keyword evidence="3" id="KW-0675">Receptor</keyword>
<protein>
    <submittedName>
        <fullName evidence="3">Tripartite tricarboxylate transporter family receptor</fullName>
    </submittedName>
</protein>
<evidence type="ECO:0000256" key="1">
    <source>
        <dbReference type="ARBA" id="ARBA00006987"/>
    </source>
</evidence>
<dbReference type="EMBL" id="CABVOU010000027">
    <property type="protein sequence ID" value="VVZ95279.1"/>
    <property type="molecule type" value="Genomic_DNA"/>
</dbReference>
<dbReference type="SUPFAM" id="SSF53850">
    <property type="entry name" value="Periplasmic binding protein-like II"/>
    <property type="match status" value="1"/>
</dbReference>
<reference evidence="3 4" key="1">
    <citation type="submission" date="2019-09" db="EMBL/GenBank/DDBJ databases">
        <authorList>
            <person name="Criscuolo A."/>
        </authorList>
    </citation>
    <scope>NUCLEOTIDE SEQUENCE [LARGE SCALE GENOMIC DNA]</scope>
    <source>
        <strain evidence="4">3(2)</strain>
    </source>
</reference>
<keyword evidence="4" id="KW-1185">Reference proteome</keyword>
<proteinExistence type="inferred from homology"/>
<dbReference type="Gene3D" id="3.40.190.10">
    <property type="entry name" value="Periplasmic binding protein-like II"/>
    <property type="match status" value="1"/>
</dbReference>
<dbReference type="PANTHER" id="PTHR42928">
    <property type="entry name" value="TRICARBOXYLATE-BINDING PROTEIN"/>
    <property type="match status" value="1"/>
</dbReference>
<dbReference type="AlphaFoldDB" id="A0A5K1IB71"/>
<dbReference type="PIRSF" id="PIRSF017082">
    <property type="entry name" value="YflP"/>
    <property type="match status" value="1"/>
</dbReference>
<evidence type="ECO:0000256" key="2">
    <source>
        <dbReference type="SAM" id="SignalP"/>
    </source>
</evidence>
<dbReference type="Gene3D" id="3.40.190.150">
    <property type="entry name" value="Bordetella uptake gene, domain 1"/>
    <property type="match status" value="1"/>
</dbReference>
<dbReference type="InterPro" id="IPR005064">
    <property type="entry name" value="BUG"/>
</dbReference>
<organism evidence="3 4">
    <name type="scientific">Halomonas lysinitropha</name>
    <dbReference type="NCBI Taxonomy" id="2607506"/>
    <lineage>
        <taxon>Bacteria</taxon>
        <taxon>Pseudomonadati</taxon>
        <taxon>Pseudomonadota</taxon>
        <taxon>Gammaproteobacteria</taxon>
        <taxon>Oceanospirillales</taxon>
        <taxon>Halomonadaceae</taxon>
        <taxon>Halomonas</taxon>
    </lineage>
</organism>
<dbReference type="InterPro" id="IPR042100">
    <property type="entry name" value="Bug_dom1"/>
</dbReference>
<dbReference type="Pfam" id="PF03401">
    <property type="entry name" value="TctC"/>
    <property type="match status" value="1"/>
</dbReference>
<sequence length="331" mass="36319">MPLHLMRPSKRTSSFLLLPLLLALALSALTGHFAKAEATGHDIEIVVPTRAGGTLDLLARTIARHYEHSEFGNVRVNNIEGVAGERALAHFLASDEPDDIWLLGQESLITINPHVYGRDGTGIGTDLHPTASIAESYFYLLVRQDDEATDMASLIDSLSNADASVAYGSGGIGTLHHLSMEELGARLSLPLRHVPYRSNSAAVQGLMSGDVRMVMAGTSALGLVQSGDLRMLAVTAAERMSAFPDVPSLGEFVPGYKARNWFGIYTRMAMSEEVRDLAQRRLEHIVSQASFEETLRERGHISTLDLPTETFRDLIEEEAARFERLLQRLEE</sequence>
<name>A0A5K1IB71_9GAMM</name>
<feature type="chain" id="PRO_5023875376" evidence="2">
    <location>
        <begin position="37"/>
        <end position="331"/>
    </location>
</feature>
<dbReference type="Proteomes" id="UP000326725">
    <property type="component" value="Unassembled WGS sequence"/>
</dbReference>
<dbReference type="CDD" id="cd07012">
    <property type="entry name" value="PBP2_Bug_TTT"/>
    <property type="match status" value="1"/>
</dbReference>
<dbReference type="PANTHER" id="PTHR42928:SF5">
    <property type="entry name" value="BLR1237 PROTEIN"/>
    <property type="match status" value="1"/>
</dbReference>
<gene>
    <name evidence="3" type="ORF">HALO32_01344</name>
</gene>
<feature type="signal peptide" evidence="2">
    <location>
        <begin position="1"/>
        <end position="36"/>
    </location>
</feature>